<dbReference type="VEuPathDB" id="FungiDB:ASPBRDRAFT_26958"/>
<gene>
    <name evidence="1" type="ORF">ASPBRDRAFT_26958</name>
</gene>
<reference evidence="2" key="1">
    <citation type="journal article" date="2017" name="Genome Biol.">
        <title>Comparative genomics reveals high biological diversity and specific adaptations in the industrially and medically important fungal genus Aspergillus.</title>
        <authorList>
            <person name="de Vries R.P."/>
            <person name="Riley R."/>
            <person name="Wiebenga A."/>
            <person name="Aguilar-Osorio G."/>
            <person name="Amillis S."/>
            <person name="Uchima C.A."/>
            <person name="Anderluh G."/>
            <person name="Asadollahi M."/>
            <person name="Askin M."/>
            <person name="Barry K."/>
            <person name="Battaglia E."/>
            <person name="Bayram O."/>
            <person name="Benocci T."/>
            <person name="Braus-Stromeyer S.A."/>
            <person name="Caldana C."/>
            <person name="Canovas D."/>
            <person name="Cerqueira G.C."/>
            <person name="Chen F."/>
            <person name="Chen W."/>
            <person name="Choi C."/>
            <person name="Clum A."/>
            <person name="Dos Santos R.A."/>
            <person name="Damasio A.R."/>
            <person name="Diallinas G."/>
            <person name="Emri T."/>
            <person name="Fekete E."/>
            <person name="Flipphi M."/>
            <person name="Freyberg S."/>
            <person name="Gallo A."/>
            <person name="Gournas C."/>
            <person name="Habgood R."/>
            <person name="Hainaut M."/>
            <person name="Harispe M.L."/>
            <person name="Henrissat B."/>
            <person name="Hilden K.S."/>
            <person name="Hope R."/>
            <person name="Hossain A."/>
            <person name="Karabika E."/>
            <person name="Karaffa L."/>
            <person name="Karanyi Z."/>
            <person name="Krasevec N."/>
            <person name="Kuo A."/>
            <person name="Kusch H."/>
            <person name="LaButti K."/>
            <person name="Lagendijk E.L."/>
            <person name="Lapidus A."/>
            <person name="Levasseur A."/>
            <person name="Lindquist E."/>
            <person name="Lipzen A."/>
            <person name="Logrieco A.F."/>
            <person name="MacCabe A."/>
            <person name="Maekelae M.R."/>
            <person name="Malavazi I."/>
            <person name="Melin P."/>
            <person name="Meyer V."/>
            <person name="Mielnichuk N."/>
            <person name="Miskei M."/>
            <person name="Molnar A.P."/>
            <person name="Mule G."/>
            <person name="Ngan C.Y."/>
            <person name="Orejas M."/>
            <person name="Orosz E."/>
            <person name="Ouedraogo J.P."/>
            <person name="Overkamp K.M."/>
            <person name="Park H.-S."/>
            <person name="Perrone G."/>
            <person name="Piumi F."/>
            <person name="Punt P.J."/>
            <person name="Ram A.F."/>
            <person name="Ramon A."/>
            <person name="Rauscher S."/>
            <person name="Record E."/>
            <person name="Riano-Pachon D.M."/>
            <person name="Robert V."/>
            <person name="Roehrig J."/>
            <person name="Ruller R."/>
            <person name="Salamov A."/>
            <person name="Salih N.S."/>
            <person name="Samson R.A."/>
            <person name="Sandor E."/>
            <person name="Sanguinetti M."/>
            <person name="Schuetze T."/>
            <person name="Sepcic K."/>
            <person name="Shelest E."/>
            <person name="Sherlock G."/>
            <person name="Sophianopoulou V."/>
            <person name="Squina F.M."/>
            <person name="Sun H."/>
            <person name="Susca A."/>
            <person name="Todd R.B."/>
            <person name="Tsang A."/>
            <person name="Unkles S.E."/>
            <person name="van de Wiele N."/>
            <person name="van Rossen-Uffink D."/>
            <person name="Oliveira J.V."/>
            <person name="Vesth T.C."/>
            <person name="Visser J."/>
            <person name="Yu J.-H."/>
            <person name="Zhou M."/>
            <person name="Andersen M.R."/>
            <person name="Archer D.B."/>
            <person name="Baker S.E."/>
            <person name="Benoit I."/>
            <person name="Brakhage A.A."/>
            <person name="Braus G.H."/>
            <person name="Fischer R."/>
            <person name="Frisvad J.C."/>
            <person name="Goldman G.H."/>
            <person name="Houbraken J."/>
            <person name="Oakley B."/>
            <person name="Pocsi I."/>
            <person name="Scazzocchio C."/>
            <person name="Seiboth B."/>
            <person name="vanKuyk P.A."/>
            <person name="Wortman J."/>
            <person name="Dyer P.S."/>
            <person name="Grigoriev I.V."/>
        </authorList>
    </citation>
    <scope>NUCLEOTIDE SEQUENCE [LARGE SCALE GENOMIC DNA]</scope>
    <source>
        <strain evidence="2">CBS 101740 / IMI 381727 / IBT 21946</strain>
    </source>
</reference>
<dbReference type="STRING" id="767769.A0A1L9UY56"/>
<evidence type="ECO:0000313" key="2">
    <source>
        <dbReference type="Proteomes" id="UP000184499"/>
    </source>
</evidence>
<evidence type="ECO:0000313" key="1">
    <source>
        <dbReference type="EMBL" id="OJJ76509.1"/>
    </source>
</evidence>
<protein>
    <recommendedName>
        <fullName evidence="3">Condensation domain-containing protein</fullName>
    </recommendedName>
</protein>
<dbReference type="AlphaFoldDB" id="A0A1L9UY56"/>
<organism evidence="1 2">
    <name type="scientific">Aspergillus brasiliensis (strain CBS 101740 / IMI 381727 / IBT 21946)</name>
    <dbReference type="NCBI Taxonomy" id="767769"/>
    <lineage>
        <taxon>Eukaryota</taxon>
        <taxon>Fungi</taxon>
        <taxon>Dikarya</taxon>
        <taxon>Ascomycota</taxon>
        <taxon>Pezizomycotina</taxon>
        <taxon>Eurotiomycetes</taxon>
        <taxon>Eurotiomycetidae</taxon>
        <taxon>Eurotiales</taxon>
        <taxon>Aspergillaceae</taxon>
        <taxon>Aspergillus</taxon>
        <taxon>Aspergillus subgen. Circumdati</taxon>
    </lineage>
</organism>
<proteinExistence type="predicted"/>
<dbReference type="RefSeq" id="XP_067483756.1">
    <property type="nucleotide sequence ID" value="XM_067622317.1"/>
</dbReference>
<sequence length="163" mass="18518">MPQGVKNHEIRRHNSYLADLRAVLISGLLDTSSEKPTPRSYYGTRRLELLKQWREEIVESVEPGTVIIELGAEPFHPHNNNRDGPVDYSAFTEYAFTMVCHLDETNTSSIQVIVNYDQHVVPSSMAKGILEQFSHLLSQLPKNLQNPLNPLDFSLMGDAEEDR</sequence>
<keyword evidence="2" id="KW-1185">Reference proteome</keyword>
<name>A0A1L9UY56_ASPBC</name>
<accession>A0A1L9UY56</accession>
<evidence type="ECO:0008006" key="3">
    <source>
        <dbReference type="Google" id="ProtNLM"/>
    </source>
</evidence>
<dbReference type="OrthoDB" id="659at2759"/>
<dbReference type="EMBL" id="KV878680">
    <property type="protein sequence ID" value="OJJ76509.1"/>
    <property type="molecule type" value="Genomic_DNA"/>
</dbReference>
<dbReference type="Proteomes" id="UP000184499">
    <property type="component" value="Unassembled WGS sequence"/>
</dbReference>
<dbReference type="GeneID" id="93574805"/>